<dbReference type="EMBL" id="AGNK02000585">
    <property type="status" value="NOT_ANNOTATED_CDS"/>
    <property type="molecule type" value="Genomic_DNA"/>
</dbReference>
<proteinExistence type="predicted"/>
<protein>
    <submittedName>
        <fullName evidence="2">Uncharacterized protein</fullName>
    </submittedName>
</protein>
<reference evidence="3" key="1">
    <citation type="journal article" date="2012" name="Nat. Biotechnol.">
        <title>Reference genome sequence of the model plant Setaria.</title>
        <authorList>
            <person name="Bennetzen J.L."/>
            <person name="Schmutz J."/>
            <person name="Wang H."/>
            <person name="Percifield R."/>
            <person name="Hawkins J."/>
            <person name="Pontaroli A.C."/>
            <person name="Estep M."/>
            <person name="Feng L."/>
            <person name="Vaughn J.N."/>
            <person name="Grimwood J."/>
            <person name="Jenkins J."/>
            <person name="Barry K."/>
            <person name="Lindquist E."/>
            <person name="Hellsten U."/>
            <person name="Deshpande S."/>
            <person name="Wang X."/>
            <person name="Wu X."/>
            <person name="Mitros T."/>
            <person name="Triplett J."/>
            <person name="Yang X."/>
            <person name="Ye C.Y."/>
            <person name="Mauro-Herrera M."/>
            <person name="Wang L."/>
            <person name="Li P."/>
            <person name="Sharma M."/>
            <person name="Sharma R."/>
            <person name="Ronald P.C."/>
            <person name="Panaud O."/>
            <person name="Kellogg E.A."/>
            <person name="Brutnell T.P."/>
            <person name="Doust A.N."/>
            <person name="Tuskan G.A."/>
            <person name="Rokhsar D."/>
            <person name="Devos K.M."/>
        </authorList>
    </citation>
    <scope>NUCLEOTIDE SEQUENCE [LARGE SCALE GENOMIC DNA]</scope>
    <source>
        <strain evidence="3">cv. Yugu1</strain>
    </source>
</reference>
<reference evidence="2" key="2">
    <citation type="submission" date="2018-08" db="UniProtKB">
        <authorList>
            <consortium name="EnsemblPlants"/>
        </authorList>
    </citation>
    <scope>IDENTIFICATION</scope>
    <source>
        <strain evidence="2">Yugu1</strain>
    </source>
</reference>
<dbReference type="PANTHER" id="PTHR33085:SF13">
    <property type="entry name" value="DUF295 DOMAIN-CONTAINING PROTEIN"/>
    <property type="match status" value="1"/>
</dbReference>
<name>K3YXR6_SETIT</name>
<dbReference type="InterPro" id="IPR012871">
    <property type="entry name" value="DUF1668_ORYSA"/>
</dbReference>
<accession>K3YXR6</accession>
<keyword evidence="1" id="KW-0812">Transmembrane</keyword>
<dbReference type="PANTHER" id="PTHR33085">
    <property type="entry name" value="OS12G0113100 PROTEIN-RELATED"/>
    <property type="match status" value="1"/>
</dbReference>
<keyword evidence="1" id="KW-0472">Membrane</keyword>
<dbReference type="Pfam" id="PF07893">
    <property type="entry name" value="DUF1668"/>
    <property type="match status" value="1"/>
</dbReference>
<keyword evidence="3" id="KW-1185">Reference proteome</keyword>
<evidence type="ECO:0000256" key="1">
    <source>
        <dbReference type="SAM" id="Phobius"/>
    </source>
</evidence>
<sequence>KTRLLGVDVAWLPLLLVVTLIVGVMLGIFASGCMAGEWALLFYGRVEYVPEHRLWFGFSSQVWDELTPPLPKRWIPVESYLQSLGTGKFCIVKTFDTVEEGWCREKNGNMFKNVERFAVFTGVKVERGSRGAFRMIKHKSRRYSFGQRIVQTFLF</sequence>
<dbReference type="AlphaFoldDB" id="K3YXR6"/>
<keyword evidence="1" id="KW-1133">Transmembrane helix</keyword>
<evidence type="ECO:0000313" key="2">
    <source>
        <dbReference type="EnsemblPlants" id="KQL31889"/>
    </source>
</evidence>
<dbReference type="OMA" id="RWIPVES"/>
<dbReference type="InParanoid" id="K3YXR6"/>
<evidence type="ECO:0000313" key="3">
    <source>
        <dbReference type="Proteomes" id="UP000004995"/>
    </source>
</evidence>
<dbReference type="EnsemblPlants" id="KQL31889">
    <property type="protein sequence ID" value="KQL31889"/>
    <property type="gene ID" value="SETIT_019063mg"/>
</dbReference>
<dbReference type="Gramene" id="KQL31889">
    <property type="protein sequence ID" value="KQL31889"/>
    <property type="gene ID" value="SETIT_019063mg"/>
</dbReference>
<dbReference type="STRING" id="4555.K3YXR6"/>
<dbReference type="Proteomes" id="UP000004995">
    <property type="component" value="Unassembled WGS sequence"/>
</dbReference>
<organism evidence="2 3">
    <name type="scientific">Setaria italica</name>
    <name type="common">Foxtail millet</name>
    <name type="synonym">Panicum italicum</name>
    <dbReference type="NCBI Taxonomy" id="4555"/>
    <lineage>
        <taxon>Eukaryota</taxon>
        <taxon>Viridiplantae</taxon>
        <taxon>Streptophyta</taxon>
        <taxon>Embryophyta</taxon>
        <taxon>Tracheophyta</taxon>
        <taxon>Spermatophyta</taxon>
        <taxon>Magnoliopsida</taxon>
        <taxon>Liliopsida</taxon>
        <taxon>Poales</taxon>
        <taxon>Poaceae</taxon>
        <taxon>PACMAD clade</taxon>
        <taxon>Panicoideae</taxon>
        <taxon>Panicodae</taxon>
        <taxon>Paniceae</taxon>
        <taxon>Cenchrinae</taxon>
        <taxon>Setaria</taxon>
    </lineage>
</organism>
<dbReference type="HOGENOM" id="CLU_1700079_0_0_1"/>
<feature type="transmembrane region" description="Helical" evidence="1">
    <location>
        <begin position="12"/>
        <end position="35"/>
    </location>
</feature>